<feature type="transmembrane region" description="Helical" evidence="1">
    <location>
        <begin position="29"/>
        <end position="45"/>
    </location>
</feature>
<keyword evidence="3" id="KW-1185">Reference proteome</keyword>
<evidence type="ECO:0000313" key="3">
    <source>
        <dbReference type="Proteomes" id="UP000613768"/>
    </source>
</evidence>
<keyword evidence="1" id="KW-0812">Transmembrane</keyword>
<dbReference type="Proteomes" id="UP000613768">
    <property type="component" value="Unassembled WGS sequence"/>
</dbReference>
<protein>
    <submittedName>
        <fullName evidence="2">Uncharacterized protein</fullName>
    </submittedName>
</protein>
<sequence length="215" mass="24426">MASPLWEQIIAAIIERSFDLRITGGGNDIAWGFALVVCGLLYHLAMHGMTQRHEAQSLARQAMANTPQLDHDRALFRRLQDTVSEGALLDLLDHLACNHGARYDRLSKLGDLIHFMEQPDHQFIVPAVRDPAKQLLQALAELDRYVCRNFFPLRHRTPEDGLFLHPELNIDRGGSGIPEEMARYTRFATEFDDLIETARQQYLAFRVAIKHSLAA</sequence>
<keyword evidence="1" id="KW-0472">Membrane</keyword>
<dbReference type="RefSeq" id="WP_225444839.1">
    <property type="nucleotide sequence ID" value="NZ_JACYTR010000092.1"/>
</dbReference>
<organism evidence="2 3">
    <name type="scientific">Pseudomarimonas arenosa</name>
    <dbReference type="NCBI Taxonomy" id="2774145"/>
    <lineage>
        <taxon>Bacteria</taxon>
        <taxon>Pseudomonadati</taxon>
        <taxon>Pseudomonadota</taxon>
        <taxon>Gammaproteobacteria</taxon>
        <taxon>Lysobacterales</taxon>
        <taxon>Lysobacteraceae</taxon>
        <taxon>Pseudomarimonas</taxon>
    </lineage>
</organism>
<dbReference type="EMBL" id="JACYTR010000092">
    <property type="protein sequence ID" value="MBD8528188.1"/>
    <property type="molecule type" value="Genomic_DNA"/>
</dbReference>
<reference evidence="2 3" key="1">
    <citation type="submission" date="2020-09" db="EMBL/GenBank/DDBJ databases">
        <title>Pseudoxanthomonas sp. CAU 1598 isolated from sand of Yaerae Beach.</title>
        <authorList>
            <person name="Kim W."/>
        </authorList>
    </citation>
    <scope>NUCLEOTIDE SEQUENCE [LARGE SCALE GENOMIC DNA]</scope>
    <source>
        <strain evidence="2 3">CAU 1598</strain>
    </source>
</reference>
<keyword evidence="1" id="KW-1133">Transmembrane helix</keyword>
<dbReference type="AlphaFoldDB" id="A0AAW3ZR51"/>
<accession>A0AAW3ZR51</accession>
<gene>
    <name evidence="2" type="ORF">IFO71_20765</name>
</gene>
<proteinExistence type="predicted"/>
<evidence type="ECO:0000256" key="1">
    <source>
        <dbReference type="SAM" id="Phobius"/>
    </source>
</evidence>
<name>A0AAW3ZR51_9GAMM</name>
<evidence type="ECO:0000313" key="2">
    <source>
        <dbReference type="EMBL" id="MBD8528188.1"/>
    </source>
</evidence>
<comment type="caution">
    <text evidence="2">The sequence shown here is derived from an EMBL/GenBank/DDBJ whole genome shotgun (WGS) entry which is preliminary data.</text>
</comment>